<dbReference type="EMBL" id="SRMA01026681">
    <property type="protein sequence ID" value="TRY77580.1"/>
    <property type="molecule type" value="Genomic_DNA"/>
</dbReference>
<dbReference type="OrthoDB" id="4096362at2759"/>
<name>A0A553PIS7_9TELE</name>
<organism evidence="2 3">
    <name type="scientific">Danionella cerebrum</name>
    <dbReference type="NCBI Taxonomy" id="2873325"/>
    <lineage>
        <taxon>Eukaryota</taxon>
        <taxon>Metazoa</taxon>
        <taxon>Chordata</taxon>
        <taxon>Craniata</taxon>
        <taxon>Vertebrata</taxon>
        <taxon>Euteleostomi</taxon>
        <taxon>Actinopterygii</taxon>
        <taxon>Neopterygii</taxon>
        <taxon>Teleostei</taxon>
        <taxon>Ostariophysi</taxon>
        <taxon>Cypriniformes</taxon>
        <taxon>Danionidae</taxon>
        <taxon>Danioninae</taxon>
        <taxon>Danionella</taxon>
    </lineage>
</organism>
<evidence type="ECO:0000313" key="2">
    <source>
        <dbReference type="EMBL" id="TRY77580.1"/>
    </source>
</evidence>
<evidence type="ECO:0000313" key="3">
    <source>
        <dbReference type="Proteomes" id="UP000316079"/>
    </source>
</evidence>
<feature type="compositionally biased region" description="Basic and acidic residues" evidence="1">
    <location>
        <begin position="77"/>
        <end position="94"/>
    </location>
</feature>
<keyword evidence="3" id="KW-1185">Reference proteome</keyword>
<evidence type="ECO:0000256" key="1">
    <source>
        <dbReference type="SAM" id="MobiDB-lite"/>
    </source>
</evidence>
<reference evidence="2 3" key="1">
    <citation type="journal article" date="2019" name="Sci. Data">
        <title>Hybrid genome assembly and annotation of Danionella translucida.</title>
        <authorList>
            <person name="Kadobianskyi M."/>
            <person name="Schulze L."/>
            <person name="Schuelke M."/>
            <person name="Judkewitz B."/>
        </authorList>
    </citation>
    <scope>NUCLEOTIDE SEQUENCE [LARGE SCALE GENOMIC DNA]</scope>
    <source>
        <strain evidence="2 3">Bolton</strain>
    </source>
</reference>
<gene>
    <name evidence="2" type="ORF">DNTS_007216</name>
</gene>
<sequence length="114" mass="12908">MLLWCLAYPARGPVTARQNMEDVVFVEQLRTCSHERGFLLLCDVCSVEDNRDLLNLPDVRSSAQSPGSDRSSRQRFHASETEDQSRSKHSGKEVSDPQLILNVSFQQLVLVFLT</sequence>
<comment type="caution">
    <text evidence="2">The sequence shown here is derived from an EMBL/GenBank/DDBJ whole genome shotgun (WGS) entry which is preliminary data.</text>
</comment>
<proteinExistence type="predicted"/>
<accession>A0A553PIS7</accession>
<dbReference type="Proteomes" id="UP000316079">
    <property type="component" value="Unassembled WGS sequence"/>
</dbReference>
<protein>
    <submittedName>
        <fullName evidence="2">Uncharacterized protein</fullName>
    </submittedName>
</protein>
<feature type="region of interest" description="Disordered" evidence="1">
    <location>
        <begin position="57"/>
        <end position="94"/>
    </location>
</feature>
<dbReference type="AlphaFoldDB" id="A0A553PIS7"/>